<evidence type="ECO:0000256" key="1">
    <source>
        <dbReference type="SAM" id="MobiDB-lite"/>
    </source>
</evidence>
<dbReference type="GO" id="GO:0005634">
    <property type="term" value="C:nucleus"/>
    <property type="evidence" value="ECO:0007669"/>
    <property type="project" value="TreeGrafter"/>
</dbReference>
<feature type="region of interest" description="Disordered" evidence="1">
    <location>
        <begin position="477"/>
        <end position="520"/>
    </location>
</feature>
<dbReference type="GO" id="GO:0012506">
    <property type="term" value="C:vesicle membrane"/>
    <property type="evidence" value="ECO:0007669"/>
    <property type="project" value="TreeGrafter"/>
</dbReference>
<dbReference type="InterPro" id="IPR029071">
    <property type="entry name" value="Ubiquitin-like_domsf"/>
</dbReference>
<dbReference type="eggNOG" id="KOG2699">
    <property type="taxonomic scope" value="Eukaryota"/>
</dbReference>
<comment type="caution">
    <text evidence="3">The sequence shown here is derived from an EMBL/GenBank/DDBJ whole genome shotgun (WGS) entry which is preliminary data.</text>
</comment>
<evidence type="ECO:0000259" key="2">
    <source>
        <dbReference type="Pfam" id="PF11470"/>
    </source>
</evidence>
<feature type="domain" description="TUG ubiquitin-like" evidence="2">
    <location>
        <begin position="8"/>
        <end position="71"/>
    </location>
</feature>
<proteinExistence type="predicted"/>
<dbReference type="Gene3D" id="3.10.20.90">
    <property type="entry name" value="Phosphatidylinositol 3-kinase Catalytic Subunit, Chain A, domain 1"/>
    <property type="match status" value="1"/>
</dbReference>
<dbReference type="GO" id="GO:0005737">
    <property type="term" value="C:cytoplasm"/>
    <property type="evidence" value="ECO:0007669"/>
    <property type="project" value="TreeGrafter"/>
</dbReference>
<evidence type="ECO:0000313" key="3">
    <source>
        <dbReference type="EMBL" id="KFX46120.1"/>
    </source>
</evidence>
<name>A0A093V1R5_TALMA</name>
<dbReference type="CDD" id="cd16105">
    <property type="entry name" value="Ubl_ASPSCR1_like"/>
    <property type="match status" value="1"/>
</dbReference>
<dbReference type="PANTHER" id="PTHR46467:SF1">
    <property type="entry name" value="TETHER CONTAINING UBX DOMAIN FOR GLUT4"/>
    <property type="match status" value="1"/>
</dbReference>
<organism evidence="3">
    <name type="scientific">Talaromyces marneffei PM1</name>
    <dbReference type="NCBI Taxonomy" id="1077442"/>
    <lineage>
        <taxon>Eukaryota</taxon>
        <taxon>Fungi</taxon>
        <taxon>Dikarya</taxon>
        <taxon>Ascomycota</taxon>
        <taxon>Pezizomycotina</taxon>
        <taxon>Eurotiomycetes</taxon>
        <taxon>Eurotiomycetidae</taxon>
        <taxon>Eurotiales</taxon>
        <taxon>Trichocomaceae</taxon>
        <taxon>Talaromyces</taxon>
        <taxon>Talaromyces sect. Talaromyces</taxon>
    </lineage>
</organism>
<dbReference type="EMBL" id="JPOX01000020">
    <property type="protein sequence ID" value="KFX46120.1"/>
    <property type="molecule type" value="Genomic_DNA"/>
</dbReference>
<reference key="1">
    <citation type="journal article" date="2014" name="PLoS Genet.">
        <title>Signature Gene Expression Reveals Novel Clues to the Molecular Mechanisms of Dimorphic Transition in Penicillium marneffei.</title>
        <authorList>
            <person name="Yang E."/>
            <person name="Wang G."/>
            <person name="Cai J."/>
            <person name="Woo P.C."/>
            <person name="Lau S.K."/>
            <person name="Yuen K.-Y."/>
            <person name="Chow W.-N."/>
            <person name="Lin X."/>
        </authorList>
    </citation>
    <scope>NUCLEOTIDE SEQUENCE [LARGE SCALE GENOMIC DNA]</scope>
    <source>
        <strain>PM1</strain>
    </source>
</reference>
<sequence>MSSHVVVIDSTARRATIKTNPSKPLADVLQEACRKLGLDASQYGLKHQSKQLDLSLIFRLSSLSSGAKLELVQLSKSPSVVTVALQLPPSEAQGVPNGRLLDKFPSTTTLWLVLRKFEAGVAGNGSTRNLTARAAPATDNGNNGTGRLYYQTPVLQAMGRELSYFSDLQKSLAQLGFNSGNVLFRLSFRTTKQPFEEAVAMIDKFFESLGEENKVGAPAETSAPATSVNESTQVLEPATTDHAKAEAMDTQDDITQLAEVPVSEVQTDTVSPLVSDRPVTVYKPPTNTTPQSALTSYNEEDYIPSIEHAKSHQGRLNQLSKNVRLPSDKEIAEKAAAEQERLAAIAEIDVKVRFPEQSQVVAKFKQTDTGSTLYTFVRGCLNTKFANEKFLLVVFGATAKQARTGPGGSSQTIPDSDQQYLIKDQGLRGRVLVNFTWIDNNQASAMAAATRTTTLLKPELSSQAQDIRIPTVPGVVEEDTKDKPSLMNRLGMKGEGEGGSKSLGGKKGGVPKWLKLPGKK</sequence>
<dbReference type="PANTHER" id="PTHR46467">
    <property type="entry name" value="TETHER CONTAINING UBX DOMAIN FOR GLUT4"/>
    <property type="match status" value="1"/>
</dbReference>
<dbReference type="HOGENOM" id="CLU_534160_0_0_1"/>
<reference evidence="3" key="2">
    <citation type="journal article" date="2014" name="PLoS Genet.">
        <title>Signature gene expression reveals novel clues to the molecular mechanisms of dimorphic transition in Penicillium marneffei.</title>
        <authorList>
            <person name="Yang E."/>
            <person name="Wang G."/>
            <person name="Cai J."/>
            <person name="Woo P.C."/>
            <person name="Lau S.K."/>
            <person name="Yuen K.-Y."/>
            <person name="Chow W.-N."/>
            <person name="Lin X."/>
        </authorList>
    </citation>
    <scope>NUCLEOTIDE SEQUENCE</scope>
    <source>
        <strain evidence="3">PM1</strain>
    </source>
</reference>
<gene>
    <name evidence="3" type="ORF">GQ26_0201020</name>
</gene>
<feature type="compositionally biased region" description="Gly residues" evidence="1">
    <location>
        <begin position="499"/>
        <end position="508"/>
    </location>
</feature>
<dbReference type="Pfam" id="PF11470">
    <property type="entry name" value="TUG-UBL1"/>
    <property type="match status" value="1"/>
</dbReference>
<dbReference type="GO" id="GO:0006886">
    <property type="term" value="P:intracellular protein transport"/>
    <property type="evidence" value="ECO:0007669"/>
    <property type="project" value="TreeGrafter"/>
</dbReference>
<dbReference type="CDD" id="cd17075">
    <property type="entry name" value="UBX1_UBXN9"/>
    <property type="match status" value="1"/>
</dbReference>
<accession>A0A093V1R5</accession>
<dbReference type="AlphaFoldDB" id="A0A093V1R5"/>
<dbReference type="InterPro" id="IPR021569">
    <property type="entry name" value="TUG-UBL1"/>
</dbReference>
<protein>
    <submittedName>
        <fullName evidence="3">Tether containing UBX domain for GLUT4</fullName>
    </submittedName>
</protein>
<dbReference type="SUPFAM" id="SSF54236">
    <property type="entry name" value="Ubiquitin-like"/>
    <property type="match status" value="2"/>
</dbReference>
<dbReference type="InterPro" id="IPR059238">
    <property type="entry name" value="UBX1_UBXN9"/>
</dbReference>